<evidence type="ECO:0000313" key="4">
    <source>
        <dbReference type="Proteomes" id="UP000092444"/>
    </source>
</evidence>
<feature type="compositionally biased region" description="Low complexity" evidence="1">
    <location>
        <begin position="240"/>
        <end position="263"/>
    </location>
</feature>
<feature type="region of interest" description="Disordered" evidence="1">
    <location>
        <begin position="240"/>
        <end position="300"/>
    </location>
</feature>
<feature type="compositionally biased region" description="Polar residues" evidence="1">
    <location>
        <begin position="264"/>
        <end position="273"/>
    </location>
</feature>
<dbReference type="Proteomes" id="UP000092444">
    <property type="component" value="Unassembled WGS sequence"/>
</dbReference>
<feature type="region of interest" description="Disordered" evidence="1">
    <location>
        <begin position="198"/>
        <end position="218"/>
    </location>
</feature>
<sequence length="469" mass="53405">MFSSLLAEISPYLDLALCPLRNEPWNCARQRMARILDAWDNELKLQWQKLKVEADHQLNVTIGKRGYSASEMLVKEKPSTILKKIEIGSNYMKQFLAETMDGFLGREYEYIQNDLDQSAEETANEYIDGETTIDVNANDEDGDDDDGNDYQLTTDDQNKGTDTDSNTSDDVEFIEIPQEVNNANNENNENIENIENIENNESEEKNPINTDQNIKNTNEPINDINAQYAPLTVAQTLLPQEQQQQEQQNQQQQQEQPLTQTSQIGKSPLNNGSGLIGRGGKLKHKKKNRKKKGQHEEESSEETDIWDDWLSIDDALSSSVKHKKHIFHYGRSNGVTRGKKKKKKKALIKLMLLGTFLKAKIELLLKILSAHLQIKFFGIALIGLLINVARFWIDVKRGGGPQKVVYVEHAHHQHHYDDHGGEDWGEGGGGGSYWKRSLQTDATIDNIDTSTDSYQPQPYDSHYMAYRNQ</sequence>
<dbReference type="EMBL" id="CCAG010007513">
    <property type="status" value="NOT_ANNOTATED_CDS"/>
    <property type="molecule type" value="Genomic_DNA"/>
</dbReference>
<keyword evidence="2" id="KW-0812">Transmembrane</keyword>
<keyword evidence="2" id="KW-0472">Membrane</keyword>
<proteinExistence type="predicted"/>
<feature type="compositionally biased region" description="Basic residues" evidence="1">
    <location>
        <begin position="280"/>
        <end position="293"/>
    </location>
</feature>
<organism evidence="3 4">
    <name type="scientific">Glossina morsitans morsitans</name>
    <name type="common">Savannah tsetse fly</name>
    <dbReference type="NCBI Taxonomy" id="37546"/>
    <lineage>
        <taxon>Eukaryota</taxon>
        <taxon>Metazoa</taxon>
        <taxon>Ecdysozoa</taxon>
        <taxon>Arthropoda</taxon>
        <taxon>Hexapoda</taxon>
        <taxon>Insecta</taxon>
        <taxon>Pterygota</taxon>
        <taxon>Neoptera</taxon>
        <taxon>Endopterygota</taxon>
        <taxon>Diptera</taxon>
        <taxon>Brachycera</taxon>
        <taxon>Muscomorpha</taxon>
        <taxon>Hippoboscoidea</taxon>
        <taxon>Glossinidae</taxon>
        <taxon>Glossina</taxon>
    </lineage>
</organism>
<keyword evidence="4" id="KW-1185">Reference proteome</keyword>
<feature type="transmembrane region" description="Helical" evidence="2">
    <location>
        <begin position="374"/>
        <end position="393"/>
    </location>
</feature>
<evidence type="ECO:0000256" key="2">
    <source>
        <dbReference type="SAM" id="Phobius"/>
    </source>
</evidence>
<evidence type="ECO:0000313" key="3">
    <source>
        <dbReference type="EnsemblMetazoa" id="GMOY001523-PA"/>
    </source>
</evidence>
<evidence type="ECO:0000256" key="1">
    <source>
        <dbReference type="SAM" id="MobiDB-lite"/>
    </source>
</evidence>
<dbReference type="PhylomeDB" id="A0A1B0FD65"/>
<protein>
    <submittedName>
        <fullName evidence="3">Uncharacterized protein</fullName>
    </submittedName>
</protein>
<feature type="compositionally biased region" description="Acidic residues" evidence="1">
    <location>
        <begin position="137"/>
        <end position="148"/>
    </location>
</feature>
<dbReference type="EnsemblMetazoa" id="GMOY001523-RA">
    <property type="protein sequence ID" value="GMOY001523-PA"/>
    <property type="gene ID" value="GMOY001523"/>
</dbReference>
<accession>A0A1B0FD65</accession>
<name>A0A1B0FD65_GLOMM</name>
<reference evidence="3" key="1">
    <citation type="submission" date="2020-05" db="UniProtKB">
        <authorList>
            <consortium name="EnsemblMetazoa"/>
        </authorList>
    </citation>
    <scope>IDENTIFICATION</scope>
    <source>
        <strain evidence="3">Yale</strain>
    </source>
</reference>
<feature type="region of interest" description="Disordered" evidence="1">
    <location>
        <begin position="129"/>
        <end position="170"/>
    </location>
</feature>
<dbReference type="AlphaFoldDB" id="A0A1B0FD65"/>
<keyword evidence="2" id="KW-1133">Transmembrane helix</keyword>
<dbReference type="VEuPathDB" id="VectorBase:GMOY001523"/>